<name>A0A7W3YM72_9LACO</name>
<comment type="caution">
    <text evidence="1">The sequence shown here is derived from an EMBL/GenBank/DDBJ whole genome shotgun (WGS) entry which is preliminary data.</text>
</comment>
<dbReference type="Proteomes" id="UP000534578">
    <property type="component" value="Unassembled WGS sequence"/>
</dbReference>
<evidence type="ECO:0000313" key="1">
    <source>
        <dbReference type="EMBL" id="MBB1096017.1"/>
    </source>
</evidence>
<dbReference type="Pfam" id="PF15432">
    <property type="entry name" value="Sec-ASP3"/>
    <property type="match status" value="1"/>
</dbReference>
<reference evidence="1 3" key="1">
    <citation type="submission" date="2020-07" db="EMBL/GenBank/DDBJ databases">
        <title>Description of Limosilactobacillus balticus sp. nov., Limosilactobacillus agrestis sp. nov., Limosilactobacillus albertensis sp. nov., Limosilactobacillus rudii sp. nov., Limosilactobacillus fastidiosus sp. nov., five novel Limosilactobacillus species isolated from the vertebrate gastrointestinal tract, and proposal of 6 subspecies of Limosilactobacillus reuteri adapted to the gastrointestinal tract of specific vertebrate hosts.</title>
        <authorList>
            <person name="Li F."/>
            <person name="Cheng C."/>
            <person name="Zheng J."/>
            <person name="Quevedo R.M."/>
            <person name="Li J."/>
            <person name="Roos S."/>
            <person name="Gaenzle M.G."/>
            <person name="Walter J."/>
        </authorList>
    </citation>
    <scope>NUCLEOTIDE SEQUENCE [LARGE SCALE GENOMIC DNA]</scope>
    <source>
        <strain evidence="1 3">BG-MG3-A</strain>
    </source>
</reference>
<dbReference type="EMBL" id="JAJPDE010000078">
    <property type="protein sequence ID" value="MCD7131410.1"/>
    <property type="molecule type" value="Genomic_DNA"/>
</dbReference>
<evidence type="ECO:0000313" key="2">
    <source>
        <dbReference type="EMBL" id="MCD7131410.1"/>
    </source>
</evidence>
<dbReference type="Proteomes" id="UP001199710">
    <property type="component" value="Unassembled WGS sequence"/>
</dbReference>
<evidence type="ECO:0000313" key="3">
    <source>
        <dbReference type="Proteomes" id="UP000534578"/>
    </source>
</evidence>
<gene>
    <name evidence="1" type="primary">asp3</name>
    <name evidence="1" type="ORF">H5R92_07510</name>
    <name evidence="2" type="ORF">LTY36_09485</name>
</gene>
<accession>A0A7W3YM72</accession>
<protein>
    <submittedName>
        <fullName evidence="1">Accessory Sec system protein Asp3</fullName>
    </submittedName>
</protein>
<keyword evidence="4" id="KW-1185">Reference proteome</keyword>
<evidence type="ECO:0000313" key="4">
    <source>
        <dbReference type="Proteomes" id="UP001199710"/>
    </source>
</evidence>
<dbReference type="InterPro" id="IPR022259">
    <property type="entry name" value="Acessory_Sec_prot_Asp3"/>
</dbReference>
<proteinExistence type="predicted"/>
<reference evidence="2 4" key="2">
    <citation type="submission" date="2021-12" db="EMBL/GenBank/DDBJ databases">
        <title>A phylogenomic analysis of Limosilactobacillus reuteri reveals ancient and stable evolutionary relationships with rodents and birds and zoonotic transmission to humans.</title>
        <authorList>
            <person name="Li F."/>
            <person name="Li X."/>
            <person name="Cheng C."/>
            <person name="Tollenaar S."/>
            <person name="Zhang J.S."/>
            <person name="Simpson D."/>
            <person name="Tasseva G."/>
            <person name="Perez-Munoz M.E."/>
            <person name="Frese S."/>
            <person name="Gaenzle M.G."/>
            <person name="Walter J."/>
            <person name="Zheng J."/>
        </authorList>
    </citation>
    <scope>NUCLEOTIDE SEQUENCE [LARGE SCALE GENOMIC DNA]</scope>
    <source>
        <strain evidence="2 4">BG-MG3-B</strain>
    </source>
</reference>
<dbReference type="AlphaFoldDB" id="A0A7W3YM72"/>
<dbReference type="RefSeq" id="WP_182578878.1">
    <property type="nucleotide sequence ID" value="NZ_JACIVE010000060.1"/>
</dbReference>
<dbReference type="EMBL" id="JACIVE010000060">
    <property type="protein sequence ID" value="MBB1096017.1"/>
    <property type="molecule type" value="Genomic_DNA"/>
</dbReference>
<sequence>MKNLVNQVYWESMLDTYMFGSNLKIANNNHVEFVNRLMPSGKIITAWHSSSNYQATKQVPKLPILTNGRRYRINIHADFNPNNSVIIRIVFFDVQGEKIKKIDFRSKTKEFVFPENAVSYDIELINSGNISISFDRLEICNSNLSKDVNKDIWIHSKMNASLYPTNLVLVLDNKRSRQVTLDKQLFYDDIPVQIVNISWQAQGRASWVLKEYLDNISPDFNLISISPKLDQLANELHQEFPSTRLGLSEDFRLMEDSQLYNNLNLNNIDWSFMANQIRRFWKEGDIRATRSN</sequence>
<dbReference type="NCBIfam" id="TIGR03711">
    <property type="entry name" value="acc_sec_asp3"/>
    <property type="match status" value="1"/>
</dbReference>
<organism evidence="1 3">
    <name type="scientific">Limosilactobacillus agrestis</name>
    <dbReference type="NCBI Taxonomy" id="2759748"/>
    <lineage>
        <taxon>Bacteria</taxon>
        <taxon>Bacillati</taxon>
        <taxon>Bacillota</taxon>
        <taxon>Bacilli</taxon>
        <taxon>Lactobacillales</taxon>
        <taxon>Lactobacillaceae</taxon>
        <taxon>Limosilactobacillus</taxon>
    </lineage>
</organism>
<dbReference type="GO" id="GO:0015031">
    <property type="term" value="P:protein transport"/>
    <property type="evidence" value="ECO:0007669"/>
    <property type="project" value="InterPro"/>
</dbReference>